<name>A0A8H4RKY2_9HELO</name>
<evidence type="ECO:0000313" key="1">
    <source>
        <dbReference type="EMBL" id="KAF4630963.1"/>
    </source>
</evidence>
<reference evidence="1 2" key="1">
    <citation type="submission" date="2020-03" db="EMBL/GenBank/DDBJ databases">
        <title>Draft Genome Sequence of Cudoniella acicularis.</title>
        <authorList>
            <person name="Buettner E."/>
            <person name="Kellner H."/>
        </authorList>
    </citation>
    <scope>NUCLEOTIDE SEQUENCE [LARGE SCALE GENOMIC DNA]</scope>
    <source>
        <strain evidence="1 2">DSM 108380</strain>
    </source>
</reference>
<protein>
    <submittedName>
        <fullName evidence="1">Uncharacterized protein</fullName>
    </submittedName>
</protein>
<comment type="caution">
    <text evidence="1">The sequence shown here is derived from an EMBL/GenBank/DDBJ whole genome shotgun (WGS) entry which is preliminary data.</text>
</comment>
<dbReference type="AlphaFoldDB" id="A0A8H4RKY2"/>
<evidence type="ECO:0000313" key="2">
    <source>
        <dbReference type="Proteomes" id="UP000566819"/>
    </source>
</evidence>
<organism evidence="1 2">
    <name type="scientific">Cudoniella acicularis</name>
    <dbReference type="NCBI Taxonomy" id="354080"/>
    <lineage>
        <taxon>Eukaryota</taxon>
        <taxon>Fungi</taxon>
        <taxon>Dikarya</taxon>
        <taxon>Ascomycota</taxon>
        <taxon>Pezizomycotina</taxon>
        <taxon>Leotiomycetes</taxon>
        <taxon>Helotiales</taxon>
        <taxon>Tricladiaceae</taxon>
        <taxon>Cudoniella</taxon>
    </lineage>
</organism>
<dbReference type="EMBL" id="JAAMPI010000492">
    <property type="protein sequence ID" value="KAF4630963.1"/>
    <property type="molecule type" value="Genomic_DNA"/>
</dbReference>
<accession>A0A8H4RKY2</accession>
<keyword evidence="2" id="KW-1185">Reference proteome</keyword>
<gene>
    <name evidence="1" type="ORF">G7Y89_g7170</name>
</gene>
<dbReference type="Proteomes" id="UP000566819">
    <property type="component" value="Unassembled WGS sequence"/>
</dbReference>
<proteinExistence type="predicted"/>
<sequence length="166" mass="18473">MNIQASQLRQDRTDELRTTRVKDLLWFCVVTVIDSLTLLIRDATRRRRRQLQKLEHYYVQHAIANMRLSRGKPDSVPMADTHDSVHEIPLPNANAELPVSMLLILNATHRDSLPPLRLGLYRVYSDDLASSTGGKSSLVGSGLPREHYGSALTGASGTDTDILASL</sequence>